<sequence length="52" mass="5719">MIAAGRRRGYELTVTAPLGAEAATHRRLALVGAHLTVQKAYTSDNSRYGYRQ</sequence>
<proteinExistence type="predicted"/>
<evidence type="ECO:0000313" key="2">
    <source>
        <dbReference type="Proteomes" id="UP000631535"/>
    </source>
</evidence>
<name>A0ABQ2MK16_9ACTN</name>
<evidence type="ECO:0008006" key="3">
    <source>
        <dbReference type="Google" id="ProtNLM"/>
    </source>
</evidence>
<dbReference type="EMBL" id="BMMP01000013">
    <property type="protein sequence ID" value="GGO53654.1"/>
    <property type="molecule type" value="Genomic_DNA"/>
</dbReference>
<gene>
    <name evidence="1" type="ORF">GCM10012287_40820</name>
</gene>
<accession>A0ABQ2MK16</accession>
<keyword evidence="2" id="KW-1185">Reference proteome</keyword>
<protein>
    <recommendedName>
        <fullName evidence="3">Transposase</fullName>
    </recommendedName>
</protein>
<comment type="caution">
    <text evidence="1">The sequence shown here is derived from an EMBL/GenBank/DDBJ whole genome shotgun (WGS) entry which is preliminary data.</text>
</comment>
<dbReference type="Proteomes" id="UP000631535">
    <property type="component" value="Unassembled WGS sequence"/>
</dbReference>
<evidence type="ECO:0000313" key="1">
    <source>
        <dbReference type="EMBL" id="GGO53654.1"/>
    </source>
</evidence>
<organism evidence="1 2">
    <name type="scientific">Streptomyces daqingensis</name>
    <dbReference type="NCBI Taxonomy" id="1472640"/>
    <lineage>
        <taxon>Bacteria</taxon>
        <taxon>Bacillati</taxon>
        <taxon>Actinomycetota</taxon>
        <taxon>Actinomycetes</taxon>
        <taxon>Kitasatosporales</taxon>
        <taxon>Streptomycetaceae</taxon>
        <taxon>Streptomyces</taxon>
    </lineage>
</organism>
<reference evidence="2" key="1">
    <citation type="journal article" date="2019" name="Int. J. Syst. Evol. Microbiol.">
        <title>The Global Catalogue of Microorganisms (GCM) 10K type strain sequencing project: providing services to taxonomists for standard genome sequencing and annotation.</title>
        <authorList>
            <consortium name="The Broad Institute Genomics Platform"/>
            <consortium name="The Broad Institute Genome Sequencing Center for Infectious Disease"/>
            <person name="Wu L."/>
            <person name="Ma J."/>
        </authorList>
    </citation>
    <scope>NUCLEOTIDE SEQUENCE [LARGE SCALE GENOMIC DNA]</scope>
    <source>
        <strain evidence="2">CGMCC 4.7178</strain>
    </source>
</reference>